<name>A0RTU0_CENSY</name>
<sequence length="1059" mass="120136">MELREKYDPKGIEEEVRSHLEGADLDRMIAESGNREEVMFIEGPPTMNGPPHAGHLRGRVIKDLWYRYNTLRGKRVIFNAGWDTQGLPVELQVQKELGVAEGKSELVESMGIEKLVAECKALVGKYQVQWKEADRLLGVSLNQDKAYWTYRDDFIEREWQVLKKANERGILEVDFTVIAYCPSCQASLSHAEVNQGYEEVSDPSLYYKVKLDDRDVYLIIWTTMPFTLVTDAMVGLHPDEDYNHVRVGDETWIVGATRTAEFFKEVGIEEYSIEKSSKGSEFEGLKYVHPLYEEVPALRELSGRGYHVAVSEEFVDASTGSGLVHLSPANGEEDIKIAHKRGVEIFCPIDDEVKFTPDAGKYSGLFVRDADRVIVEDLKERGALVRIGKLRHKYPLCWRSHHRIVWLARRGWFYKLGKLGSEVVDAAESVEYFFEQPRNRFLGIVKEKHPWCISRERFWGCPLPVWNCTDCKNRNWLYSRQEIEAAAAEPPGKFELHRPWIDEVKIKCSKCGGTNTKREQFVLDTWHNSGSAPFSSLTDNEYVQHIPAPFFTEGIDQTRGWAYTLLVENVIMSGSSPYKSFLFQGHVLDKKGNKMSKSLGNMLEAGEMLREHPADLVRFYLMWKASPIEPLSFDANEMMSRPYQVLSTLYHLHLYFKQNSEYDGYGGGTAAEAKTAGLLRPPDIWILSKLQGLIRDAAGYSERCRLHEYARSLESFIINMLSQVYVPIVRGELWDEDDSKKDRRMAIYAVISEVLQALDVMLHPISPYTTEYLYQGVFRDKQSILLEGWPREDPLLEDRALEESFDLLRDAASAAAAARMKGKLKRRWPLVGGTVCVGSGQMSKIMPLYDLLLSQINLEKCDIVEVGAEDDLGYLLALKRLGLPVSAEIKLDRKAVGPRAGRLMGGLVSAFEGMGREEIIASFEGYGSLKVDVEGKEITLGPGDITVKIEAGEGFVFARHGDAAALISIYRSKELLAKGLVKDLARRLQKLRKDRAYRPTDMLEQACIDGLDPEQIAMIKERKDELAFLVRVNRIEIGGSCAEYSEEEMDGQKIRISVE</sequence>
<keyword evidence="4 9" id="KW-0067">ATP-binding</keyword>
<evidence type="ECO:0000256" key="4">
    <source>
        <dbReference type="ARBA" id="ARBA00022840"/>
    </source>
</evidence>
<dbReference type="PANTHER" id="PTHR42780:SF1">
    <property type="entry name" value="ISOLEUCINE--TRNA LIGASE, CYTOPLASMIC"/>
    <property type="match status" value="1"/>
</dbReference>
<dbReference type="HOGENOM" id="CLU_001493_1_1_2"/>
<feature type="domain" description="Aminoacyl-tRNA synthetase class Ia" evidence="10">
    <location>
        <begin position="30"/>
        <end position="627"/>
    </location>
</feature>
<dbReference type="InterPro" id="IPR002300">
    <property type="entry name" value="aa-tRNA-synth_Ia"/>
</dbReference>
<evidence type="ECO:0000313" key="12">
    <source>
        <dbReference type="EMBL" id="ABK76757.1"/>
    </source>
</evidence>
<evidence type="ECO:0000256" key="7">
    <source>
        <dbReference type="ARBA" id="ARBA00048359"/>
    </source>
</evidence>
<evidence type="ECO:0000259" key="10">
    <source>
        <dbReference type="Pfam" id="PF00133"/>
    </source>
</evidence>
<keyword evidence="6 9" id="KW-0030">Aminoacyl-tRNA synthetase</keyword>
<dbReference type="Gene3D" id="3.40.50.620">
    <property type="entry name" value="HUPs"/>
    <property type="match status" value="2"/>
</dbReference>
<dbReference type="EC" id="6.1.1.5" evidence="1 8"/>
<dbReference type="SUPFAM" id="SSF47323">
    <property type="entry name" value="Anticodon-binding domain of a subclass of class I aminoacyl-tRNA synthetases"/>
    <property type="match status" value="1"/>
</dbReference>
<dbReference type="SUPFAM" id="SSF50677">
    <property type="entry name" value="ValRS/IleRS/LeuRS editing domain"/>
    <property type="match status" value="1"/>
</dbReference>
<dbReference type="Gene3D" id="1.10.730.10">
    <property type="entry name" value="Isoleucyl-tRNA Synthetase, Domain 1"/>
    <property type="match status" value="1"/>
</dbReference>
<evidence type="ECO:0000313" key="13">
    <source>
        <dbReference type="Proteomes" id="UP000000758"/>
    </source>
</evidence>
<reference evidence="12 13" key="1">
    <citation type="journal article" date="2006" name="Proc. Natl. Acad. Sci. U.S.A.">
        <title>Genomic analysis of the uncultivated marine crenarchaeote Cenarchaeum symbiosum.</title>
        <authorList>
            <person name="Hallam S.J."/>
            <person name="Konstantinidis K.T."/>
            <person name="Putnam N."/>
            <person name="Schleper C."/>
            <person name="Watanabe Y."/>
            <person name="Sugahara J."/>
            <person name="Preston C."/>
            <person name="de la Torre J."/>
            <person name="Richardson P.M."/>
            <person name="DeLong E.F."/>
        </authorList>
    </citation>
    <scope>NUCLEOTIDE SEQUENCE [LARGE SCALE GENOMIC DNA]</scope>
    <source>
        <strain evidence="13">A</strain>
    </source>
</reference>
<evidence type="ECO:0000259" key="11">
    <source>
        <dbReference type="Pfam" id="PF08264"/>
    </source>
</evidence>
<organism evidence="12 13">
    <name type="scientific">Cenarchaeum symbiosum (strain A)</name>
    <dbReference type="NCBI Taxonomy" id="414004"/>
    <lineage>
        <taxon>Archaea</taxon>
        <taxon>Nitrososphaerota</taxon>
        <taxon>Candidatus Cenarchaeales</taxon>
        <taxon>Candidatus Cenarchaeaceae</taxon>
        <taxon>Candidatus Cenarchaeum</taxon>
    </lineage>
</organism>
<evidence type="ECO:0000256" key="5">
    <source>
        <dbReference type="ARBA" id="ARBA00022917"/>
    </source>
</evidence>
<dbReference type="Gene3D" id="3.90.740.10">
    <property type="entry name" value="Valyl/Leucyl/Isoleucyl-tRNA synthetase, editing domain"/>
    <property type="match status" value="1"/>
</dbReference>
<dbReference type="STRING" id="414004.CENSYa_0112"/>
<dbReference type="GO" id="GO:0004822">
    <property type="term" value="F:isoleucine-tRNA ligase activity"/>
    <property type="evidence" value="ECO:0007669"/>
    <property type="project" value="UniProtKB-UniRule"/>
</dbReference>
<evidence type="ECO:0000256" key="1">
    <source>
        <dbReference type="ARBA" id="ARBA00013165"/>
    </source>
</evidence>
<dbReference type="AlphaFoldDB" id="A0RTU0"/>
<evidence type="ECO:0000256" key="9">
    <source>
        <dbReference type="RuleBase" id="RU363035"/>
    </source>
</evidence>
<keyword evidence="2 9" id="KW-0436">Ligase</keyword>
<dbReference type="InterPro" id="IPR014729">
    <property type="entry name" value="Rossmann-like_a/b/a_fold"/>
</dbReference>
<dbReference type="InterPro" id="IPR001412">
    <property type="entry name" value="aa-tRNA-synth_I_CS"/>
</dbReference>
<dbReference type="InterPro" id="IPR009080">
    <property type="entry name" value="tRNAsynth_Ia_anticodon-bd"/>
</dbReference>
<accession>A0RTU0</accession>
<dbReference type="NCBIfam" id="TIGR00392">
    <property type="entry name" value="ileS"/>
    <property type="match status" value="1"/>
</dbReference>
<dbReference type="EMBL" id="DP000238">
    <property type="protein sequence ID" value="ABK76757.1"/>
    <property type="molecule type" value="Genomic_DNA"/>
</dbReference>
<dbReference type="Pfam" id="PF00133">
    <property type="entry name" value="tRNA-synt_1"/>
    <property type="match status" value="1"/>
</dbReference>
<dbReference type="InterPro" id="IPR009008">
    <property type="entry name" value="Val/Leu/Ile-tRNA-synth_edit"/>
</dbReference>
<dbReference type="GO" id="GO:0002161">
    <property type="term" value="F:aminoacyl-tRNA deacylase activity"/>
    <property type="evidence" value="ECO:0007669"/>
    <property type="project" value="InterPro"/>
</dbReference>
<dbReference type="Proteomes" id="UP000000758">
    <property type="component" value="Chromosome"/>
</dbReference>
<dbReference type="GO" id="GO:0005524">
    <property type="term" value="F:ATP binding"/>
    <property type="evidence" value="ECO:0007669"/>
    <property type="project" value="UniProtKB-KW"/>
</dbReference>
<protein>
    <recommendedName>
        <fullName evidence="1 8">Isoleucine--tRNA ligase</fullName>
        <ecNumber evidence="1 8">6.1.1.5</ecNumber>
    </recommendedName>
</protein>
<dbReference type="InterPro" id="IPR013155">
    <property type="entry name" value="M/V/L/I-tRNA-synth_anticd-bd"/>
</dbReference>
<dbReference type="InterPro" id="IPR002301">
    <property type="entry name" value="Ile-tRNA-ligase"/>
</dbReference>
<dbReference type="Pfam" id="PF08264">
    <property type="entry name" value="Anticodon_1"/>
    <property type="match status" value="1"/>
</dbReference>
<proteinExistence type="inferred from homology"/>
<dbReference type="GO" id="GO:0005737">
    <property type="term" value="C:cytoplasm"/>
    <property type="evidence" value="ECO:0007669"/>
    <property type="project" value="UniProtKB-UniRule"/>
</dbReference>
<dbReference type="KEGG" id="csy:CENSYa_0112"/>
<keyword evidence="5 9" id="KW-0648">Protein biosynthesis</keyword>
<feature type="domain" description="Methionyl/Valyl/Leucyl/Isoleucyl-tRNA synthetase anticodon-binding" evidence="11">
    <location>
        <begin position="683"/>
        <end position="830"/>
    </location>
</feature>
<keyword evidence="13" id="KW-1185">Reference proteome</keyword>
<keyword evidence="3 9" id="KW-0547">Nucleotide-binding</keyword>
<dbReference type="PANTHER" id="PTHR42780">
    <property type="entry name" value="SOLEUCYL-TRNA SYNTHETASE"/>
    <property type="match status" value="1"/>
</dbReference>
<evidence type="ECO:0000256" key="6">
    <source>
        <dbReference type="ARBA" id="ARBA00023146"/>
    </source>
</evidence>
<dbReference type="InterPro" id="IPR023586">
    <property type="entry name" value="Ile-tRNA-ligase_type2"/>
</dbReference>
<dbReference type="PATRIC" id="fig|414004.10.peg.102"/>
<comment type="catalytic activity">
    <reaction evidence="7">
        <text>tRNA(Ile) + L-isoleucine + ATP = L-isoleucyl-tRNA(Ile) + AMP + diphosphate</text>
        <dbReference type="Rhea" id="RHEA:11060"/>
        <dbReference type="Rhea" id="RHEA-COMP:9666"/>
        <dbReference type="Rhea" id="RHEA-COMP:9695"/>
        <dbReference type="ChEBI" id="CHEBI:30616"/>
        <dbReference type="ChEBI" id="CHEBI:33019"/>
        <dbReference type="ChEBI" id="CHEBI:58045"/>
        <dbReference type="ChEBI" id="CHEBI:78442"/>
        <dbReference type="ChEBI" id="CHEBI:78528"/>
        <dbReference type="ChEBI" id="CHEBI:456215"/>
        <dbReference type="EC" id="6.1.1.5"/>
    </reaction>
</comment>
<dbReference type="SUPFAM" id="SSF52374">
    <property type="entry name" value="Nucleotidylyl transferase"/>
    <property type="match status" value="1"/>
</dbReference>
<dbReference type="EnsemblBacteria" id="ABK76757">
    <property type="protein sequence ID" value="ABK76757"/>
    <property type="gene ID" value="CENSYa_0112"/>
</dbReference>
<gene>
    <name evidence="12" type="ordered locus">CENSYa_0112</name>
</gene>
<evidence type="ECO:0000256" key="3">
    <source>
        <dbReference type="ARBA" id="ARBA00022741"/>
    </source>
</evidence>
<dbReference type="Pfam" id="PF19302">
    <property type="entry name" value="DUF5915"/>
    <property type="match status" value="1"/>
</dbReference>
<dbReference type="PROSITE" id="PS00178">
    <property type="entry name" value="AA_TRNA_LIGASE_I"/>
    <property type="match status" value="1"/>
</dbReference>
<dbReference type="GO" id="GO:0006428">
    <property type="term" value="P:isoleucyl-tRNA aminoacylation"/>
    <property type="evidence" value="ECO:0007669"/>
    <property type="project" value="UniProtKB-UniRule"/>
</dbReference>
<evidence type="ECO:0000256" key="2">
    <source>
        <dbReference type="ARBA" id="ARBA00022598"/>
    </source>
</evidence>
<dbReference type="PRINTS" id="PR00984">
    <property type="entry name" value="TRNASYNTHILE"/>
</dbReference>
<evidence type="ECO:0000256" key="8">
    <source>
        <dbReference type="NCBIfam" id="TIGR00392"/>
    </source>
</evidence>
<comment type="similarity">
    <text evidence="9">Belongs to the class-I aminoacyl-tRNA synthetase family.</text>
</comment>